<organism evidence="10 11">
    <name type="scientific">Monoraphidium neglectum</name>
    <dbReference type="NCBI Taxonomy" id="145388"/>
    <lineage>
        <taxon>Eukaryota</taxon>
        <taxon>Viridiplantae</taxon>
        <taxon>Chlorophyta</taxon>
        <taxon>core chlorophytes</taxon>
        <taxon>Chlorophyceae</taxon>
        <taxon>CS clade</taxon>
        <taxon>Sphaeropleales</taxon>
        <taxon>Selenastraceae</taxon>
        <taxon>Monoraphidium</taxon>
    </lineage>
</organism>
<dbReference type="STRING" id="145388.A0A0D2N7L6"/>
<keyword evidence="5" id="KW-0136">Cellulose degradation</keyword>
<dbReference type="PANTHER" id="PTHR22298">
    <property type="entry name" value="ENDO-1,4-BETA-GLUCANASE"/>
    <property type="match status" value="1"/>
</dbReference>
<dbReference type="AlphaFoldDB" id="A0A0D2N7L6"/>
<protein>
    <recommendedName>
        <fullName evidence="3">cellulase</fullName>
        <ecNumber evidence="3">3.2.1.4</ecNumber>
    </recommendedName>
</protein>
<dbReference type="InterPro" id="IPR008928">
    <property type="entry name" value="6-hairpin_glycosidase_sf"/>
</dbReference>
<evidence type="ECO:0000256" key="7">
    <source>
        <dbReference type="ARBA" id="ARBA00023295"/>
    </source>
</evidence>
<reference evidence="10 11" key="1">
    <citation type="journal article" date="2013" name="BMC Genomics">
        <title>Reconstruction of the lipid metabolism for the microalga Monoraphidium neglectum from its genome sequence reveals characteristics suitable for biofuel production.</title>
        <authorList>
            <person name="Bogen C."/>
            <person name="Al-Dilaimi A."/>
            <person name="Albersmeier A."/>
            <person name="Wichmann J."/>
            <person name="Grundmann M."/>
            <person name="Rupp O."/>
            <person name="Lauersen K.J."/>
            <person name="Blifernez-Klassen O."/>
            <person name="Kalinowski J."/>
            <person name="Goesmann A."/>
            <person name="Mussgnug J.H."/>
            <person name="Kruse O."/>
        </authorList>
    </citation>
    <scope>NUCLEOTIDE SEQUENCE [LARGE SCALE GENOMIC DNA]</scope>
    <source>
        <strain evidence="10 11">SAG 48.87</strain>
    </source>
</reference>
<dbReference type="GO" id="GO:0008810">
    <property type="term" value="F:cellulase activity"/>
    <property type="evidence" value="ECO:0007669"/>
    <property type="project" value="UniProtKB-EC"/>
</dbReference>
<proteinExistence type="inferred from homology"/>
<evidence type="ECO:0000256" key="8">
    <source>
        <dbReference type="ARBA" id="ARBA00023326"/>
    </source>
</evidence>
<keyword evidence="6" id="KW-0119">Carbohydrate metabolism</keyword>
<accession>A0A0D2N7L6</accession>
<comment type="similarity">
    <text evidence="2">Belongs to the glycosyl hydrolase 9 (cellulase E) family.</text>
</comment>
<dbReference type="SUPFAM" id="SSF48208">
    <property type="entry name" value="Six-hairpin glycosidases"/>
    <property type="match status" value="1"/>
</dbReference>
<evidence type="ECO:0000256" key="2">
    <source>
        <dbReference type="ARBA" id="ARBA00007072"/>
    </source>
</evidence>
<dbReference type="RefSeq" id="XP_013900835.1">
    <property type="nucleotide sequence ID" value="XM_014045381.1"/>
</dbReference>
<dbReference type="Pfam" id="PF00759">
    <property type="entry name" value="Glyco_hydro_9"/>
    <property type="match status" value="1"/>
</dbReference>
<evidence type="ECO:0000313" key="10">
    <source>
        <dbReference type="EMBL" id="KIZ01816.1"/>
    </source>
</evidence>
<evidence type="ECO:0000313" key="11">
    <source>
        <dbReference type="Proteomes" id="UP000054498"/>
    </source>
</evidence>
<dbReference type="EMBL" id="KK101191">
    <property type="protein sequence ID" value="KIZ01816.1"/>
    <property type="molecule type" value="Genomic_DNA"/>
</dbReference>
<gene>
    <name evidence="10" type="ORF">MNEG_6144</name>
</gene>
<evidence type="ECO:0000256" key="4">
    <source>
        <dbReference type="ARBA" id="ARBA00022801"/>
    </source>
</evidence>
<evidence type="ECO:0000256" key="6">
    <source>
        <dbReference type="ARBA" id="ARBA00023277"/>
    </source>
</evidence>
<keyword evidence="4" id="KW-0378">Hydrolase</keyword>
<dbReference type="OrthoDB" id="540005at2759"/>
<dbReference type="InterPro" id="IPR001701">
    <property type="entry name" value="Glyco_hydro_9"/>
</dbReference>
<dbReference type="KEGG" id="mng:MNEG_6144"/>
<keyword evidence="11" id="KW-1185">Reference proteome</keyword>
<evidence type="ECO:0000259" key="9">
    <source>
        <dbReference type="Pfam" id="PF00759"/>
    </source>
</evidence>
<dbReference type="GO" id="GO:0030245">
    <property type="term" value="P:cellulose catabolic process"/>
    <property type="evidence" value="ECO:0007669"/>
    <property type="project" value="UniProtKB-KW"/>
</dbReference>
<sequence>MAMGNAFAYGEVLGLSYLFYEAQRSGKLPADQRVKWRGDSALQDRGPEGQDLTGGYYDAADYVKFHMPLAFTVSLLAVAVIEFPKGVADSGQSRQAYQALRWGSDYLLKTVLGEDRIVGQVGEGKVDHNLWRRAEDVTEKRRVFVCTPDKPGSDVAAAMAGALAAAAVAFQGRDPGYSKQCIAKARTLYDFANKFRGYYHVKCVPDAADFYKSKSFHDDLAWGALWLKRATGEGRYLEDAKR</sequence>
<name>A0A0D2N7L6_9CHLO</name>
<evidence type="ECO:0000256" key="3">
    <source>
        <dbReference type="ARBA" id="ARBA00012601"/>
    </source>
</evidence>
<dbReference type="EC" id="3.2.1.4" evidence="3"/>
<evidence type="ECO:0000256" key="5">
    <source>
        <dbReference type="ARBA" id="ARBA00023001"/>
    </source>
</evidence>
<dbReference type="Gene3D" id="1.50.10.10">
    <property type="match status" value="1"/>
</dbReference>
<dbReference type="GeneID" id="25739020"/>
<keyword evidence="8" id="KW-0624">Polysaccharide degradation</keyword>
<comment type="catalytic activity">
    <reaction evidence="1">
        <text>Endohydrolysis of (1-&gt;4)-beta-D-glucosidic linkages in cellulose, lichenin and cereal beta-D-glucans.</text>
        <dbReference type="EC" id="3.2.1.4"/>
    </reaction>
</comment>
<evidence type="ECO:0000256" key="1">
    <source>
        <dbReference type="ARBA" id="ARBA00000966"/>
    </source>
</evidence>
<feature type="domain" description="Glycoside hydrolase family 9" evidence="9">
    <location>
        <begin position="9"/>
        <end position="241"/>
    </location>
</feature>
<keyword evidence="7" id="KW-0326">Glycosidase</keyword>
<dbReference type="Proteomes" id="UP000054498">
    <property type="component" value="Unassembled WGS sequence"/>
</dbReference>
<dbReference type="InterPro" id="IPR012341">
    <property type="entry name" value="6hp_glycosidase-like_sf"/>
</dbReference>